<protein>
    <submittedName>
        <fullName evidence="3">Type IV secretory pathway VirB2 component (Pilin)</fullName>
    </submittedName>
</protein>
<evidence type="ECO:0000313" key="4">
    <source>
        <dbReference type="Proteomes" id="UP000588068"/>
    </source>
</evidence>
<dbReference type="AlphaFoldDB" id="A0A841HNZ2"/>
<keyword evidence="1" id="KW-0472">Membrane</keyword>
<proteinExistence type="predicted"/>
<dbReference type="RefSeq" id="WP_184334379.1">
    <property type="nucleotide sequence ID" value="NZ_JACHHZ010000004.1"/>
</dbReference>
<dbReference type="InterPro" id="IPR007039">
    <property type="entry name" value="TrbC/VirB2"/>
</dbReference>
<evidence type="ECO:0000313" key="3">
    <source>
        <dbReference type="EMBL" id="MBB6095011.1"/>
    </source>
</evidence>
<keyword evidence="1" id="KW-0812">Transmembrane</keyword>
<evidence type="ECO:0000256" key="2">
    <source>
        <dbReference type="SAM" id="SignalP"/>
    </source>
</evidence>
<dbReference type="Proteomes" id="UP000588068">
    <property type="component" value="Unassembled WGS sequence"/>
</dbReference>
<dbReference type="EMBL" id="JACHHZ010000004">
    <property type="protein sequence ID" value="MBB6095011.1"/>
    <property type="molecule type" value="Genomic_DNA"/>
</dbReference>
<keyword evidence="2" id="KW-0732">Signal</keyword>
<evidence type="ECO:0000256" key="1">
    <source>
        <dbReference type="SAM" id="Phobius"/>
    </source>
</evidence>
<name>A0A841HNZ2_9GAMM</name>
<dbReference type="Pfam" id="PF04956">
    <property type="entry name" value="TrbC"/>
    <property type="match status" value="1"/>
</dbReference>
<reference evidence="3 4" key="1">
    <citation type="submission" date="2020-08" db="EMBL/GenBank/DDBJ databases">
        <title>Genomic Encyclopedia of Type Strains, Phase IV (KMG-IV): sequencing the most valuable type-strain genomes for metagenomic binning, comparative biology and taxonomic classification.</title>
        <authorList>
            <person name="Goeker M."/>
        </authorList>
    </citation>
    <scope>NUCLEOTIDE SEQUENCE [LARGE SCALE GENOMIC DNA]</scope>
    <source>
        <strain evidence="3 4">DSM 26723</strain>
    </source>
</reference>
<feature type="chain" id="PRO_5032929566" evidence="2">
    <location>
        <begin position="27"/>
        <end position="97"/>
    </location>
</feature>
<feature type="transmembrane region" description="Helical" evidence="1">
    <location>
        <begin position="42"/>
        <end position="63"/>
    </location>
</feature>
<accession>A0A841HNZ2</accession>
<sequence>MRQIDTAMVRKAAVVVLVAVPMLAFAQQSPFDTGANSLVTFALAIATPIAILVVIGAAIAAAVGRISWGWVVGAIVGIAAIFGSPQIVAWIRGMFGV</sequence>
<feature type="signal peptide" evidence="2">
    <location>
        <begin position="1"/>
        <end position="26"/>
    </location>
</feature>
<gene>
    <name evidence="3" type="ORF">HNQ60_003898</name>
</gene>
<keyword evidence="1" id="KW-1133">Transmembrane helix</keyword>
<comment type="caution">
    <text evidence="3">The sequence shown here is derived from an EMBL/GenBank/DDBJ whole genome shotgun (WGS) entry which is preliminary data.</text>
</comment>
<feature type="transmembrane region" description="Helical" evidence="1">
    <location>
        <begin position="70"/>
        <end position="91"/>
    </location>
</feature>
<organism evidence="3 4">
    <name type="scientific">Povalibacter uvarum</name>
    <dbReference type="NCBI Taxonomy" id="732238"/>
    <lineage>
        <taxon>Bacteria</taxon>
        <taxon>Pseudomonadati</taxon>
        <taxon>Pseudomonadota</taxon>
        <taxon>Gammaproteobacteria</taxon>
        <taxon>Steroidobacterales</taxon>
        <taxon>Steroidobacteraceae</taxon>
        <taxon>Povalibacter</taxon>
    </lineage>
</organism>
<keyword evidence="4" id="KW-1185">Reference proteome</keyword>